<protein>
    <submittedName>
        <fullName evidence="2">Uncharacterized protein</fullName>
    </submittedName>
</protein>
<dbReference type="InParanoid" id="C3YWY0"/>
<dbReference type="Pfam" id="PF15882">
    <property type="entry name" value="DUF4735"/>
    <property type="match status" value="1"/>
</dbReference>
<organism>
    <name type="scientific">Branchiostoma floridae</name>
    <name type="common">Florida lancelet</name>
    <name type="synonym">Amphioxus</name>
    <dbReference type="NCBI Taxonomy" id="7739"/>
    <lineage>
        <taxon>Eukaryota</taxon>
        <taxon>Metazoa</taxon>
        <taxon>Chordata</taxon>
        <taxon>Cephalochordata</taxon>
        <taxon>Leptocardii</taxon>
        <taxon>Amphioxiformes</taxon>
        <taxon>Branchiostomatidae</taxon>
        <taxon>Branchiostoma</taxon>
    </lineage>
</organism>
<name>C3YWY0_BRAFL</name>
<evidence type="ECO:0000313" key="2">
    <source>
        <dbReference type="EMBL" id="EEN55374.1"/>
    </source>
</evidence>
<feature type="compositionally biased region" description="Basic and acidic residues" evidence="1">
    <location>
        <begin position="76"/>
        <end position="98"/>
    </location>
</feature>
<gene>
    <name evidence="2" type="ORF">BRAFLDRAFT_117352</name>
</gene>
<dbReference type="PANTHER" id="PTHR33539:SF1">
    <property type="entry name" value="UPF0764 PROTEIN C16ORF89"/>
    <property type="match status" value="1"/>
</dbReference>
<feature type="compositionally biased region" description="Low complexity" evidence="1">
    <location>
        <begin position="30"/>
        <end position="39"/>
    </location>
</feature>
<dbReference type="PANTHER" id="PTHR33539">
    <property type="entry name" value="UPF0764 PROTEIN C16ORF89"/>
    <property type="match status" value="1"/>
</dbReference>
<reference evidence="2" key="1">
    <citation type="journal article" date="2008" name="Nature">
        <title>The amphioxus genome and the evolution of the chordate karyotype.</title>
        <authorList>
            <consortium name="US DOE Joint Genome Institute (JGI-PGF)"/>
            <person name="Putnam N.H."/>
            <person name="Butts T."/>
            <person name="Ferrier D.E.K."/>
            <person name="Furlong R.F."/>
            <person name="Hellsten U."/>
            <person name="Kawashima T."/>
            <person name="Robinson-Rechavi M."/>
            <person name="Shoguchi E."/>
            <person name="Terry A."/>
            <person name="Yu J.-K."/>
            <person name="Benito-Gutierrez E.L."/>
            <person name="Dubchak I."/>
            <person name="Garcia-Fernandez J."/>
            <person name="Gibson-Brown J.J."/>
            <person name="Grigoriev I.V."/>
            <person name="Horton A.C."/>
            <person name="de Jong P.J."/>
            <person name="Jurka J."/>
            <person name="Kapitonov V.V."/>
            <person name="Kohara Y."/>
            <person name="Kuroki Y."/>
            <person name="Lindquist E."/>
            <person name="Lucas S."/>
            <person name="Osoegawa K."/>
            <person name="Pennacchio L.A."/>
            <person name="Salamov A.A."/>
            <person name="Satou Y."/>
            <person name="Sauka-Spengler T."/>
            <person name="Schmutz J."/>
            <person name="Shin-I T."/>
            <person name="Toyoda A."/>
            <person name="Bronner-Fraser M."/>
            <person name="Fujiyama A."/>
            <person name="Holland L.Z."/>
            <person name="Holland P.W.H."/>
            <person name="Satoh N."/>
            <person name="Rokhsar D.S."/>
        </authorList>
    </citation>
    <scope>NUCLEOTIDE SEQUENCE [LARGE SCALE GENOMIC DNA]</scope>
    <source>
        <strain evidence="2">S238N-H82</strain>
        <tissue evidence="2">Testes</tissue>
    </source>
</reference>
<feature type="region of interest" description="Disordered" evidence="1">
    <location>
        <begin position="1"/>
        <end position="98"/>
    </location>
</feature>
<sequence>MADRSLDDIIIRNPRFGSSGRGRGRGGRGQPSRPAQGRGSYQATKATRPQPFDARQKLNTPKVVDARQKLQAKSPVDAREKLQQQRQPVDARQKLQQKKQEKQLVTVTIGDARERLKPASPVVKDARQMLQLKRKSGDLGGEGGASTSVKQKNGNLTMTIPGFGSPSPPKKLKTEPAVSVKPGGMTITMINDTARTQRKPLSPPVDTLSTPKTITIGSRQLKGMTITTLNPAARTVPSPQKRPGEFKPDEVSFRLNSPEHLCEIGGLTALAPQTKLTSYPVLAGSQVTEWVQRAQAILWSSAGANLSRSQQQQSEGIGHRHRGYSGTTKPTNMRLQLLLLLCTMIASPVTSSEDRGKEPEPSLRDALGALGRVLDYCERNYRVLNLDAVIGIRMVDGQLTVLSRRIEAGQLPADPSQARRVAELQRQAARVADLTLPELQKNDPDYYKRLSPILQPGFWMIDSRSKTTDPRLLAPPTVPRDTPFNEEQSDACLTELLGTGSKASCSISPSCWNLMTSPGYQGYWLTHELFYLEIGEQAGCAHELAIHAAESGRRDGVGGMEAGYCANILREARGLAAAGFRQEDRDLFMEQGNGNDNFFRLYAT</sequence>
<dbReference type="AlphaFoldDB" id="C3YWY0"/>
<feature type="region of interest" description="Disordered" evidence="1">
    <location>
        <begin position="136"/>
        <end position="155"/>
    </location>
</feature>
<proteinExistence type="predicted"/>
<dbReference type="InterPro" id="IPR031751">
    <property type="entry name" value="DUF4735"/>
</dbReference>
<accession>C3YWY0</accession>
<feature type="region of interest" description="Disordered" evidence="1">
    <location>
        <begin position="309"/>
        <end position="328"/>
    </location>
</feature>
<evidence type="ECO:0000256" key="1">
    <source>
        <dbReference type="SAM" id="MobiDB-lite"/>
    </source>
</evidence>
<dbReference type="EMBL" id="GG666561">
    <property type="protein sequence ID" value="EEN55374.1"/>
    <property type="molecule type" value="Genomic_DNA"/>
</dbReference>
<dbReference type="eggNOG" id="ENOG502RBYN">
    <property type="taxonomic scope" value="Eukaryota"/>
</dbReference>
<feature type="compositionally biased region" description="Polar residues" evidence="1">
    <location>
        <begin position="145"/>
        <end position="155"/>
    </location>
</feature>
<feature type="compositionally biased region" description="Basic and acidic residues" evidence="1">
    <location>
        <begin position="1"/>
        <end position="10"/>
    </location>
</feature>